<feature type="compositionally biased region" description="Basic and acidic residues" evidence="1">
    <location>
        <begin position="25"/>
        <end position="34"/>
    </location>
</feature>
<dbReference type="AlphaFoldDB" id="A0A9N9LV43"/>
<keyword evidence="3" id="KW-1185">Reference proteome</keyword>
<feature type="compositionally biased region" description="Basic and acidic residues" evidence="1">
    <location>
        <begin position="51"/>
        <end position="62"/>
    </location>
</feature>
<feature type="compositionally biased region" description="Basic and acidic residues" evidence="1">
    <location>
        <begin position="7"/>
        <end position="16"/>
    </location>
</feature>
<proteinExistence type="predicted"/>
<sequence length="145" mass="16268">MSSQPTHEVRKSREKSYALPVPDVQWKKKDRPDKVLPPVASEKSRQMARRATGDIKHGETRKERRAKKVAVRNQRMRDAELVGEPAAVAATATNEPEKKKKKKLNGRTRKAIREREEKKKAGGEAAAKEKMNVGREEAGGENFAG</sequence>
<organism evidence="2 3">
    <name type="scientific">Hymenoscyphus albidus</name>
    <dbReference type="NCBI Taxonomy" id="595503"/>
    <lineage>
        <taxon>Eukaryota</taxon>
        <taxon>Fungi</taxon>
        <taxon>Dikarya</taxon>
        <taxon>Ascomycota</taxon>
        <taxon>Pezizomycotina</taxon>
        <taxon>Leotiomycetes</taxon>
        <taxon>Helotiales</taxon>
        <taxon>Helotiaceae</taxon>
        <taxon>Hymenoscyphus</taxon>
    </lineage>
</organism>
<gene>
    <name evidence="2" type="ORF">HYALB_00000738</name>
</gene>
<comment type="caution">
    <text evidence="2">The sequence shown here is derived from an EMBL/GenBank/DDBJ whole genome shotgun (WGS) entry which is preliminary data.</text>
</comment>
<evidence type="ECO:0000313" key="2">
    <source>
        <dbReference type="EMBL" id="CAG8978066.1"/>
    </source>
</evidence>
<evidence type="ECO:0000313" key="3">
    <source>
        <dbReference type="Proteomes" id="UP000701801"/>
    </source>
</evidence>
<evidence type="ECO:0000256" key="1">
    <source>
        <dbReference type="SAM" id="MobiDB-lite"/>
    </source>
</evidence>
<dbReference type="Proteomes" id="UP000701801">
    <property type="component" value="Unassembled WGS sequence"/>
</dbReference>
<name>A0A9N9LV43_9HELO</name>
<dbReference type="OrthoDB" id="10521656at2759"/>
<accession>A0A9N9LV43</accession>
<protein>
    <submittedName>
        <fullName evidence="2">Uncharacterized protein</fullName>
    </submittedName>
</protein>
<feature type="compositionally biased region" description="Basic and acidic residues" evidence="1">
    <location>
        <begin position="111"/>
        <end position="138"/>
    </location>
</feature>
<dbReference type="EMBL" id="CAJVRM010000240">
    <property type="protein sequence ID" value="CAG8978066.1"/>
    <property type="molecule type" value="Genomic_DNA"/>
</dbReference>
<feature type="compositionally biased region" description="Basic residues" evidence="1">
    <location>
        <begin position="99"/>
        <end position="110"/>
    </location>
</feature>
<feature type="region of interest" description="Disordered" evidence="1">
    <location>
        <begin position="1"/>
        <end position="145"/>
    </location>
</feature>
<reference evidence="2" key="1">
    <citation type="submission" date="2021-07" db="EMBL/GenBank/DDBJ databases">
        <authorList>
            <person name="Durling M."/>
        </authorList>
    </citation>
    <scope>NUCLEOTIDE SEQUENCE</scope>
</reference>